<dbReference type="AlphaFoldDB" id="A0A010RFG7"/>
<evidence type="ECO:0000256" key="2">
    <source>
        <dbReference type="SAM" id="SignalP"/>
    </source>
</evidence>
<proteinExistence type="predicted"/>
<dbReference type="OrthoDB" id="4848105at2759"/>
<feature type="chain" id="PRO_5001455780" evidence="2">
    <location>
        <begin position="22"/>
        <end position="299"/>
    </location>
</feature>
<protein>
    <submittedName>
        <fullName evidence="3">NPP1 domain-containing protein</fullName>
    </submittedName>
</protein>
<keyword evidence="4" id="KW-1185">Reference proteome</keyword>
<evidence type="ECO:0000313" key="3">
    <source>
        <dbReference type="EMBL" id="EXF76519.1"/>
    </source>
</evidence>
<organism evidence="3 4">
    <name type="scientific">Colletotrichum fioriniae PJ7</name>
    <dbReference type="NCBI Taxonomy" id="1445577"/>
    <lineage>
        <taxon>Eukaryota</taxon>
        <taxon>Fungi</taxon>
        <taxon>Dikarya</taxon>
        <taxon>Ascomycota</taxon>
        <taxon>Pezizomycotina</taxon>
        <taxon>Sordariomycetes</taxon>
        <taxon>Hypocreomycetidae</taxon>
        <taxon>Glomerellales</taxon>
        <taxon>Glomerellaceae</taxon>
        <taxon>Colletotrichum</taxon>
        <taxon>Colletotrichum acutatum species complex</taxon>
    </lineage>
</organism>
<dbReference type="HOGENOM" id="CLU_062263_3_0_1"/>
<dbReference type="PANTHER" id="PTHR33657:SF6">
    <property type="entry name" value="SECRETED PROTEIN"/>
    <property type="match status" value="1"/>
</dbReference>
<comment type="caution">
    <text evidence="3">The sequence shown here is derived from an EMBL/GenBank/DDBJ whole genome shotgun (WGS) entry which is preliminary data.</text>
</comment>
<dbReference type="EMBL" id="JARH01000834">
    <property type="protein sequence ID" value="EXF76519.1"/>
    <property type="molecule type" value="Genomic_DNA"/>
</dbReference>
<evidence type="ECO:0000256" key="1">
    <source>
        <dbReference type="SAM" id="MobiDB-lite"/>
    </source>
</evidence>
<dbReference type="PANTHER" id="PTHR33657">
    <property type="entry name" value="DOMAIN PROTEIN, PUTATIVE (AFU_ORTHOLOGUE AFUA_5G00600)-RELATED"/>
    <property type="match status" value="1"/>
</dbReference>
<evidence type="ECO:0000313" key="4">
    <source>
        <dbReference type="Proteomes" id="UP000020467"/>
    </source>
</evidence>
<feature type="region of interest" description="Disordered" evidence="1">
    <location>
        <begin position="34"/>
        <end position="53"/>
    </location>
</feature>
<dbReference type="InterPro" id="IPR008701">
    <property type="entry name" value="NPP1"/>
</dbReference>
<dbReference type="eggNOG" id="ENOG502R689">
    <property type="taxonomic scope" value="Eukaryota"/>
</dbReference>
<gene>
    <name evidence="3" type="ORF">CFIO01_06443</name>
</gene>
<accession>A0A010RFG7</accession>
<sequence length="299" mass="32070">MFVRAQHLLTVCLLFSEAALAGILPRGGDDSGGHPWANHDMITPFKQDSSPGTDGRLERRFNPFLAVTGGCDPYPAVDASGALGAGLKPTGGGRSGCGDGGAGQVYARHGSSHGRDAIIYSYYFPKVRWGKGNDEGHRHYWASVVVWINRWGCNAEKPSSYRVVGISYTVDHLTWGTTAVGDLKFRTSPTNPIVSIHDNAMAPFQDTDISAASNRTLIAWSSLPGPARQALTDVKYEKTQVPFNDANIQGSLDGAYQQAFYNGLKDGQDCTKDIPDPDGPDLAPGEQEPIAIPLPPVDN</sequence>
<name>A0A010RFG7_9PEZI</name>
<dbReference type="KEGG" id="cfj:CFIO01_06443"/>
<feature type="region of interest" description="Disordered" evidence="1">
    <location>
        <begin position="267"/>
        <end position="299"/>
    </location>
</feature>
<dbReference type="Proteomes" id="UP000020467">
    <property type="component" value="Unassembled WGS sequence"/>
</dbReference>
<reference evidence="3 4" key="1">
    <citation type="submission" date="2014-02" db="EMBL/GenBank/DDBJ databases">
        <title>The genome sequence of Colletotrichum fioriniae PJ7.</title>
        <authorList>
            <person name="Baroncelli R."/>
            <person name="Thon M.R."/>
        </authorList>
    </citation>
    <scope>NUCLEOTIDE SEQUENCE [LARGE SCALE GENOMIC DNA]</scope>
    <source>
        <strain evidence="3 4">PJ7</strain>
    </source>
</reference>
<keyword evidence="2" id="KW-0732">Signal</keyword>
<dbReference type="Pfam" id="PF05630">
    <property type="entry name" value="NPP1"/>
    <property type="match status" value="1"/>
</dbReference>
<feature type="signal peptide" evidence="2">
    <location>
        <begin position="1"/>
        <end position="21"/>
    </location>
</feature>